<keyword evidence="1" id="KW-0472">Membrane</keyword>
<feature type="transmembrane region" description="Helical" evidence="1">
    <location>
        <begin position="47"/>
        <end position="64"/>
    </location>
</feature>
<dbReference type="EMBL" id="LIAE01009568">
    <property type="protein sequence ID" value="PAV69247.1"/>
    <property type="molecule type" value="Genomic_DNA"/>
</dbReference>
<evidence type="ECO:0000313" key="2">
    <source>
        <dbReference type="EMBL" id="PAV69247.1"/>
    </source>
</evidence>
<feature type="transmembrane region" description="Helical" evidence="1">
    <location>
        <begin position="23"/>
        <end position="41"/>
    </location>
</feature>
<dbReference type="AlphaFoldDB" id="A0A2A2K5I5"/>
<proteinExistence type="predicted"/>
<feature type="transmembrane region" description="Helical" evidence="1">
    <location>
        <begin position="117"/>
        <end position="136"/>
    </location>
</feature>
<dbReference type="InterPro" id="IPR019422">
    <property type="entry name" value="7TM_GPCR_serpentine_rcpt_Srh"/>
</dbReference>
<organism evidence="2 3">
    <name type="scientific">Diploscapter pachys</name>
    <dbReference type="NCBI Taxonomy" id="2018661"/>
    <lineage>
        <taxon>Eukaryota</taxon>
        <taxon>Metazoa</taxon>
        <taxon>Ecdysozoa</taxon>
        <taxon>Nematoda</taxon>
        <taxon>Chromadorea</taxon>
        <taxon>Rhabditida</taxon>
        <taxon>Rhabditina</taxon>
        <taxon>Rhabditomorpha</taxon>
        <taxon>Rhabditoidea</taxon>
        <taxon>Rhabditidae</taxon>
        <taxon>Diploscapter</taxon>
    </lineage>
</organism>
<reference evidence="2 3" key="1">
    <citation type="journal article" date="2017" name="Curr. Biol.">
        <title>Genome architecture and evolution of a unichromosomal asexual nematode.</title>
        <authorList>
            <person name="Fradin H."/>
            <person name="Zegar C."/>
            <person name="Gutwein M."/>
            <person name="Lucas J."/>
            <person name="Kovtun M."/>
            <person name="Corcoran D."/>
            <person name="Baugh L.R."/>
            <person name="Kiontke K."/>
            <person name="Gunsalus K."/>
            <person name="Fitch D.H."/>
            <person name="Piano F."/>
        </authorList>
    </citation>
    <scope>NUCLEOTIDE SEQUENCE [LARGE SCALE GENOMIC DNA]</scope>
    <source>
        <strain evidence="2">PF1309</strain>
    </source>
</reference>
<feature type="transmembrane region" description="Helical" evidence="1">
    <location>
        <begin position="76"/>
        <end position="97"/>
    </location>
</feature>
<keyword evidence="3" id="KW-1185">Reference proteome</keyword>
<comment type="caution">
    <text evidence="2">The sequence shown here is derived from an EMBL/GenBank/DDBJ whole genome shotgun (WGS) entry which is preliminary data.</text>
</comment>
<protein>
    <submittedName>
        <fullName evidence="2">Uncharacterized protein</fullName>
    </submittedName>
</protein>
<sequence>MCTISNIVVLITSWIIKSTPSQVFVVYKYALIMNILLPALLNNFLGYFMQPYLPLPYFIILVLGPLNQGYIFTEICALLSVLIALVCIVSLWFTFVYNYFIVCRISLYSTSYVKTKLAFIFTIIGIVAVFNIYFIVEGFSYDFPAFMEEMYETEPNMKKFVDRYSCYIFNIQNSISIPILLSESAAAIIVVGASCFILIYSPLSSLFFFGPPQITSFCISLLHLLSMRPYRKQFIRLFNKYVLKKRKIRSSCSSMKPSVSINGSIKRVNHSAITII</sequence>
<evidence type="ECO:0000313" key="3">
    <source>
        <dbReference type="Proteomes" id="UP000218231"/>
    </source>
</evidence>
<dbReference type="Proteomes" id="UP000218231">
    <property type="component" value="Unassembled WGS sequence"/>
</dbReference>
<name>A0A2A2K5I5_9BILA</name>
<accession>A0A2A2K5I5</accession>
<feature type="transmembrane region" description="Helical" evidence="1">
    <location>
        <begin position="179"/>
        <end position="200"/>
    </location>
</feature>
<evidence type="ECO:0000256" key="1">
    <source>
        <dbReference type="SAM" id="Phobius"/>
    </source>
</evidence>
<keyword evidence="1" id="KW-0812">Transmembrane</keyword>
<gene>
    <name evidence="2" type="ORF">WR25_19267</name>
</gene>
<dbReference type="Pfam" id="PF10318">
    <property type="entry name" value="7TM_GPCR_Srh"/>
    <property type="match status" value="1"/>
</dbReference>
<keyword evidence="1" id="KW-1133">Transmembrane helix</keyword>